<reference evidence="1" key="2">
    <citation type="journal article" date="2023" name="Plants (Basel)">
        <title>Annotation of the Turnera subulata (Passifloraceae) Draft Genome Reveals the S-Locus Evolved after the Divergence of Turneroideae from Passifloroideae in a Stepwise Manner.</title>
        <authorList>
            <person name="Henning P.M."/>
            <person name="Roalson E.H."/>
            <person name="Mir W."/>
            <person name="McCubbin A.G."/>
            <person name="Shore J.S."/>
        </authorList>
    </citation>
    <scope>NUCLEOTIDE SEQUENCE</scope>
    <source>
        <strain evidence="1">F60SS</strain>
    </source>
</reference>
<sequence length="346" mass="38355">MGSSSRFLFANGTVYHSPDIPPVANFLQSHSGAYTTTRTHCNGQHILFWERHLKRLADSVKILSTSSPQLFFSTPTRRRSPGDWDWDYYYSGVGSVVNESVNEVLSLALRERRDGGEELAITALVSGDGGRWGEGSVVDALDVRVHVDSYAPPVFGAKGKGASVAVVGPGRDVAQAKYSDWAWMRKPLEKLRPPLVTEMLLSNDGDRLLEGSVTNFFVVCSREKNNGYEDAYPFELQTAPVSDGVLPGVIRQLVIEVCKSKGIPLREVAPSWSECKYWQEAFITSSLRIVQHVEKIQVPSAWESLKIKSPRDIKWDGKQFADGPGMVTSLIQNEIMEKAGQEVYSS</sequence>
<dbReference type="GO" id="GO:0003824">
    <property type="term" value="F:catalytic activity"/>
    <property type="evidence" value="ECO:0007669"/>
    <property type="project" value="InterPro"/>
</dbReference>
<proteinExistence type="predicted"/>
<dbReference type="Proteomes" id="UP001141552">
    <property type="component" value="Unassembled WGS sequence"/>
</dbReference>
<evidence type="ECO:0000313" key="2">
    <source>
        <dbReference type="Proteomes" id="UP001141552"/>
    </source>
</evidence>
<name>A0A9Q0JMB1_9ROSI</name>
<dbReference type="Gene3D" id="3.30.470.10">
    <property type="match status" value="1"/>
</dbReference>
<dbReference type="Pfam" id="PF01063">
    <property type="entry name" value="Aminotran_4"/>
    <property type="match status" value="1"/>
</dbReference>
<dbReference type="OrthoDB" id="59470at2759"/>
<dbReference type="SUPFAM" id="SSF56752">
    <property type="entry name" value="D-aminoacid aminotransferase-like PLP-dependent enzymes"/>
    <property type="match status" value="1"/>
</dbReference>
<dbReference type="InterPro" id="IPR043131">
    <property type="entry name" value="BCAT-like_N"/>
</dbReference>
<comment type="caution">
    <text evidence="1">The sequence shown here is derived from an EMBL/GenBank/DDBJ whole genome shotgun (WGS) entry which is preliminary data.</text>
</comment>
<accession>A0A9Q0JMB1</accession>
<dbReference type="EMBL" id="JAKUCV010001546">
    <property type="protein sequence ID" value="KAJ4845895.1"/>
    <property type="molecule type" value="Genomic_DNA"/>
</dbReference>
<dbReference type="Gene3D" id="3.20.10.10">
    <property type="entry name" value="D-amino Acid Aminotransferase, subunit A, domain 2"/>
    <property type="match status" value="1"/>
</dbReference>
<dbReference type="PANTHER" id="PTHR47703">
    <property type="entry name" value="D-AMINOACID AMINOTRANSFERASE-LIKE PLP-DEPENDENT ENZYMES SUPERFAMILY PROTEIN"/>
    <property type="match status" value="1"/>
</dbReference>
<reference evidence="1" key="1">
    <citation type="submission" date="2022-02" db="EMBL/GenBank/DDBJ databases">
        <authorList>
            <person name="Henning P.M."/>
            <person name="McCubbin A.G."/>
            <person name="Shore J.S."/>
        </authorList>
    </citation>
    <scope>NUCLEOTIDE SEQUENCE</scope>
    <source>
        <strain evidence="1">F60SS</strain>
        <tissue evidence="1">Leaves</tissue>
    </source>
</reference>
<evidence type="ECO:0008006" key="3">
    <source>
        <dbReference type="Google" id="ProtNLM"/>
    </source>
</evidence>
<dbReference type="InterPro" id="IPR043132">
    <property type="entry name" value="BCAT-like_C"/>
</dbReference>
<dbReference type="InterPro" id="IPR001544">
    <property type="entry name" value="Aminotrans_IV"/>
</dbReference>
<dbReference type="InterPro" id="IPR036038">
    <property type="entry name" value="Aminotransferase-like"/>
</dbReference>
<protein>
    <recommendedName>
        <fullName evidence="3">Aminotransferase class IV</fullName>
    </recommendedName>
</protein>
<dbReference type="AlphaFoldDB" id="A0A9Q0JMB1"/>
<evidence type="ECO:0000313" key="1">
    <source>
        <dbReference type="EMBL" id="KAJ4845895.1"/>
    </source>
</evidence>
<gene>
    <name evidence="1" type="ORF">Tsubulata_026862</name>
</gene>
<dbReference type="CDD" id="cd00449">
    <property type="entry name" value="PLPDE_IV"/>
    <property type="match status" value="1"/>
</dbReference>
<keyword evidence="2" id="KW-1185">Reference proteome</keyword>
<organism evidence="1 2">
    <name type="scientific">Turnera subulata</name>
    <dbReference type="NCBI Taxonomy" id="218843"/>
    <lineage>
        <taxon>Eukaryota</taxon>
        <taxon>Viridiplantae</taxon>
        <taxon>Streptophyta</taxon>
        <taxon>Embryophyta</taxon>
        <taxon>Tracheophyta</taxon>
        <taxon>Spermatophyta</taxon>
        <taxon>Magnoliopsida</taxon>
        <taxon>eudicotyledons</taxon>
        <taxon>Gunneridae</taxon>
        <taxon>Pentapetalae</taxon>
        <taxon>rosids</taxon>
        <taxon>fabids</taxon>
        <taxon>Malpighiales</taxon>
        <taxon>Passifloraceae</taxon>
        <taxon>Turnera</taxon>
    </lineage>
</organism>
<dbReference type="PANTHER" id="PTHR47703:SF2">
    <property type="entry name" value="D-AMINOACID AMINOTRANSFERASE-LIKE PLP-DEPENDENT ENZYMES SUPERFAMILY PROTEIN"/>
    <property type="match status" value="1"/>
</dbReference>